<evidence type="ECO:0000256" key="1">
    <source>
        <dbReference type="SAM" id="Phobius"/>
    </source>
</evidence>
<dbReference type="EMBL" id="DVGD01000007">
    <property type="protein sequence ID" value="HIR08801.1"/>
    <property type="molecule type" value="Genomic_DNA"/>
</dbReference>
<organism evidence="2 3">
    <name type="scientific">Candidatus Avoscillospira stercoripullorum</name>
    <dbReference type="NCBI Taxonomy" id="2840709"/>
    <lineage>
        <taxon>Bacteria</taxon>
        <taxon>Bacillati</taxon>
        <taxon>Bacillota</taxon>
        <taxon>Clostridia</taxon>
        <taxon>Eubacteriales</taxon>
        <taxon>Oscillospiraceae</taxon>
        <taxon>Oscillospiraceae incertae sedis</taxon>
        <taxon>Candidatus Avoscillospira</taxon>
    </lineage>
</organism>
<feature type="transmembrane region" description="Helical" evidence="1">
    <location>
        <begin position="7"/>
        <end position="27"/>
    </location>
</feature>
<proteinExistence type="predicted"/>
<keyword evidence="1" id="KW-0472">Membrane</keyword>
<evidence type="ECO:0000313" key="3">
    <source>
        <dbReference type="Proteomes" id="UP000824258"/>
    </source>
</evidence>
<dbReference type="Proteomes" id="UP000824258">
    <property type="component" value="Unassembled WGS sequence"/>
</dbReference>
<evidence type="ECO:0000313" key="2">
    <source>
        <dbReference type="EMBL" id="HIR08801.1"/>
    </source>
</evidence>
<accession>A0A9D1D5W8</accession>
<keyword evidence="1" id="KW-0812">Transmembrane</keyword>
<reference evidence="2" key="2">
    <citation type="journal article" date="2021" name="PeerJ">
        <title>Extensive microbial diversity within the chicken gut microbiome revealed by metagenomics and culture.</title>
        <authorList>
            <person name="Gilroy R."/>
            <person name="Ravi A."/>
            <person name="Getino M."/>
            <person name="Pursley I."/>
            <person name="Horton D.L."/>
            <person name="Alikhan N.F."/>
            <person name="Baker D."/>
            <person name="Gharbi K."/>
            <person name="Hall N."/>
            <person name="Watson M."/>
            <person name="Adriaenssens E.M."/>
            <person name="Foster-Nyarko E."/>
            <person name="Jarju S."/>
            <person name="Secka A."/>
            <person name="Antonio M."/>
            <person name="Oren A."/>
            <person name="Chaudhuri R.R."/>
            <person name="La Ragione R."/>
            <person name="Hildebrand F."/>
            <person name="Pallen M.J."/>
        </authorList>
    </citation>
    <scope>NUCLEOTIDE SEQUENCE</scope>
    <source>
        <strain evidence="2">ChiHjej9B8-7071</strain>
    </source>
</reference>
<protein>
    <submittedName>
        <fullName evidence="2">Uncharacterized protein</fullName>
    </submittedName>
</protein>
<keyword evidence="1" id="KW-1133">Transmembrane helix</keyword>
<sequence length="132" mass="14647">MKEKLRVIAPLVILLVLVAAFLLPKYLENKALDAFGEPLFSYALPEDTTLVQQDAAKDDVGGWTAALLLESSLTEEELSQYYAAVDAPPAEEGYSVELSVKPLDEDSIEAMKQAKLYEEGKSYYFVYLYSAP</sequence>
<reference evidence="2" key="1">
    <citation type="submission" date="2020-10" db="EMBL/GenBank/DDBJ databases">
        <authorList>
            <person name="Gilroy R."/>
        </authorList>
    </citation>
    <scope>NUCLEOTIDE SEQUENCE</scope>
    <source>
        <strain evidence="2">ChiHjej9B8-7071</strain>
    </source>
</reference>
<name>A0A9D1D5W8_9FIRM</name>
<dbReference type="AlphaFoldDB" id="A0A9D1D5W8"/>
<comment type="caution">
    <text evidence="2">The sequence shown here is derived from an EMBL/GenBank/DDBJ whole genome shotgun (WGS) entry which is preliminary data.</text>
</comment>
<gene>
    <name evidence="2" type="ORF">IAA70_00190</name>
</gene>